<dbReference type="SUPFAM" id="SSF46458">
    <property type="entry name" value="Globin-like"/>
    <property type="match status" value="1"/>
</dbReference>
<evidence type="ECO:0000256" key="5">
    <source>
        <dbReference type="PROSITE-ProRule" id="PRU00284"/>
    </source>
</evidence>
<dbReference type="PROSITE" id="PS01033">
    <property type="entry name" value="GLOBIN"/>
    <property type="match status" value="1"/>
</dbReference>
<dbReference type="OrthoDB" id="9765776at2"/>
<dbReference type="CDD" id="cd06225">
    <property type="entry name" value="HAMP"/>
    <property type="match status" value="1"/>
</dbReference>
<dbReference type="InterPro" id="IPR051310">
    <property type="entry name" value="MCP_chemotaxis"/>
</dbReference>
<sequence length="947" mass="102981">MTPKQIASVQESWAKARPKADTVGLETFATLLAENSNLKKLVPLCKGAEGKTLITHFDRLIIELAVPEAAASYIAALMNSERQPLYHLDDEEDYQQLSQLVLTSIEACLAKSFTVAAKRAWQAVAKSLVTLLVANRQSQHKKANSSVNSDLSGNNAATKITGQNKNGQKEASMDKPIKQSNDLAVRLQGALDQSSTAFMMIDRDFVVTYVNEATMLLLQKHEQVFQRKWPEFVAEKTQIVGSCIDIFHVDPAHQRALLSDPNNLPWKTDIHIEHLTIELNVTAINDASGEYIGNSLEWQDVTDARAQENKAVQLQGAVDQSSTPSMFIDRDFNITYANRATLDLLKRHEATFAKKWPGFSADESALIGACIDGFHVNPEHQRQLLQDPSNLPWKTDIHIEHLTFELNVTAINDASGNYIGNALEWHDVTQARDKALEVGRLSSAVEGMTTNLMMADLEGNIVYANPSVIKMLARREQELRQVFPSFSIDNIVGTNFDIFHKNPAHQQNLLGNVANMPYTTEISVAGLVFELIAIALKDEHGNHVGNAVQWLDLTEQKDAQGQVEGLINAAIQGRLETRIETGNYQGFMRNLGDSINGLMDTIIEPIKEAINVAEALARGNLTKSMNGDYDGEFLALANAMNESIGNLSGMVKEIHLASTTVFDSARELATGNNELSHRTESQASSLEETASAMEQLTSTVQQNADNATNASKLSASVVDKAKSGGEVVSNAITAMSDINKSSKKIADIIGVIDEIAFQTNLLALNAAVEAARAGEQGRGFAVVAAEVRNLAQRSAGAAKEIKGLINDSVDAVGLGTKLVDETGQTFEQLIKAIEEVGAMLSDIDNAGKEQSAGISEVSAAVSQMDEMTQQNAALVEEAAASSKSMEEQSQMLLEQVAFFDDGQAQQTMPAVAPSSAGFATRTPRAVVPKPRNQARPRTLADDEWEEF</sequence>
<dbReference type="Gene3D" id="1.10.287.950">
    <property type="entry name" value="Methyl-accepting chemotaxis protein"/>
    <property type="match status" value="1"/>
</dbReference>
<proteinExistence type="inferred from homology"/>
<dbReference type="GO" id="GO:0006935">
    <property type="term" value="P:chemotaxis"/>
    <property type="evidence" value="ECO:0007669"/>
    <property type="project" value="InterPro"/>
</dbReference>
<dbReference type="PROSITE" id="PS50112">
    <property type="entry name" value="PAS"/>
    <property type="match status" value="1"/>
</dbReference>
<evidence type="ECO:0000259" key="9">
    <source>
        <dbReference type="PROSITE" id="PS50112"/>
    </source>
</evidence>
<dbReference type="InterPro" id="IPR009050">
    <property type="entry name" value="Globin-like_sf"/>
</dbReference>
<dbReference type="PROSITE" id="PS50885">
    <property type="entry name" value="HAMP"/>
    <property type="match status" value="1"/>
</dbReference>
<dbReference type="PROSITE" id="PS50111">
    <property type="entry name" value="CHEMOTAXIS_TRANSDUC_2"/>
    <property type="match status" value="1"/>
</dbReference>
<gene>
    <name evidence="11" type="ORF">DXX93_08340</name>
</gene>
<evidence type="ECO:0000259" key="7">
    <source>
        <dbReference type="PROSITE" id="PS01033"/>
    </source>
</evidence>
<dbReference type="RefSeq" id="WP_116009886.1">
    <property type="nucleotide sequence ID" value="NZ_QUOU01000001.1"/>
</dbReference>
<protein>
    <submittedName>
        <fullName evidence="11">PAS domain-containing protein</fullName>
    </submittedName>
</protein>
<feature type="region of interest" description="Disordered" evidence="6">
    <location>
        <begin position="142"/>
        <end position="176"/>
    </location>
</feature>
<feature type="compositionally biased region" description="Polar residues" evidence="6">
    <location>
        <begin position="144"/>
        <end position="166"/>
    </location>
</feature>
<dbReference type="PANTHER" id="PTHR43531:SF14">
    <property type="entry name" value="METHYL-ACCEPTING CHEMOTAXIS PROTEIN I-RELATED"/>
    <property type="match status" value="1"/>
</dbReference>
<feature type="domain" description="Globin" evidence="7">
    <location>
        <begin position="1"/>
        <end position="137"/>
    </location>
</feature>
<dbReference type="InterPro" id="IPR004089">
    <property type="entry name" value="MCPsignal_dom"/>
</dbReference>
<dbReference type="SMART" id="SM00091">
    <property type="entry name" value="PAS"/>
    <property type="match status" value="3"/>
</dbReference>
<dbReference type="PANTHER" id="PTHR43531">
    <property type="entry name" value="PROTEIN ICFG"/>
    <property type="match status" value="1"/>
</dbReference>
<dbReference type="InterPro" id="IPR000971">
    <property type="entry name" value="Globin"/>
</dbReference>
<evidence type="ECO:0000313" key="11">
    <source>
        <dbReference type="EMBL" id="REL28863.1"/>
    </source>
</evidence>
<dbReference type="Gene3D" id="1.10.490.10">
    <property type="entry name" value="Globins"/>
    <property type="match status" value="1"/>
</dbReference>
<feature type="region of interest" description="Disordered" evidence="6">
    <location>
        <begin position="907"/>
        <end position="947"/>
    </location>
</feature>
<feature type="domain" description="HAMP" evidence="10">
    <location>
        <begin position="600"/>
        <end position="652"/>
    </location>
</feature>
<dbReference type="GO" id="GO:0007165">
    <property type="term" value="P:signal transduction"/>
    <property type="evidence" value="ECO:0007669"/>
    <property type="project" value="UniProtKB-KW"/>
</dbReference>
<dbReference type="EMBL" id="QUOU01000001">
    <property type="protein sequence ID" value="REL28863.1"/>
    <property type="molecule type" value="Genomic_DNA"/>
</dbReference>
<comment type="subcellular location">
    <subcellularLocation>
        <location evidence="1">Membrane</location>
    </subcellularLocation>
</comment>
<dbReference type="PRINTS" id="PR00260">
    <property type="entry name" value="CHEMTRNSDUCR"/>
</dbReference>
<evidence type="ECO:0000256" key="2">
    <source>
        <dbReference type="ARBA" id="ARBA00022481"/>
    </source>
</evidence>
<name>A0A3E0TWZ4_9GAMM</name>
<dbReference type="Pfam" id="PF18947">
    <property type="entry name" value="HAMP_2"/>
    <property type="match status" value="1"/>
</dbReference>
<reference evidence="11 12" key="1">
    <citation type="submission" date="2018-08" db="EMBL/GenBank/DDBJ databases">
        <title>Thalassotalea euphylliae genome.</title>
        <authorList>
            <person name="Summers S."/>
            <person name="Rice S.A."/>
            <person name="Freckelton M.L."/>
            <person name="Nedved B.T."/>
            <person name="Hadfield M.G."/>
        </authorList>
    </citation>
    <scope>NUCLEOTIDE SEQUENCE [LARGE SCALE GENOMIC DNA]</scope>
    <source>
        <strain evidence="11 12">H1</strain>
    </source>
</reference>
<dbReference type="GO" id="GO:0020037">
    <property type="term" value="F:heme binding"/>
    <property type="evidence" value="ECO:0007669"/>
    <property type="project" value="InterPro"/>
</dbReference>
<dbReference type="SUPFAM" id="SSF58104">
    <property type="entry name" value="Methyl-accepting chemotaxis protein (MCP) signaling domain"/>
    <property type="match status" value="1"/>
</dbReference>
<dbReference type="FunFam" id="1.10.287.950:FF:000001">
    <property type="entry name" value="Methyl-accepting chemotaxis sensory transducer"/>
    <property type="match status" value="1"/>
</dbReference>
<dbReference type="InterPro" id="IPR012292">
    <property type="entry name" value="Globin/Proto"/>
</dbReference>
<dbReference type="AlphaFoldDB" id="A0A3E0TWZ4"/>
<evidence type="ECO:0000256" key="1">
    <source>
        <dbReference type="ARBA" id="ARBA00004370"/>
    </source>
</evidence>
<dbReference type="SMART" id="SM00283">
    <property type="entry name" value="MA"/>
    <property type="match status" value="1"/>
</dbReference>
<dbReference type="SMART" id="SM00304">
    <property type="entry name" value="HAMP"/>
    <property type="match status" value="1"/>
</dbReference>
<feature type="domain" description="Methyl-accepting transducer" evidence="8">
    <location>
        <begin position="657"/>
        <end position="886"/>
    </location>
</feature>
<dbReference type="Gene3D" id="3.30.450.20">
    <property type="entry name" value="PAS domain"/>
    <property type="match status" value="3"/>
</dbReference>
<accession>A0A3E0TWZ4</accession>
<evidence type="ECO:0000313" key="12">
    <source>
        <dbReference type="Proteomes" id="UP000256478"/>
    </source>
</evidence>
<evidence type="ECO:0000256" key="4">
    <source>
        <dbReference type="ARBA" id="ARBA00029447"/>
    </source>
</evidence>
<comment type="caution">
    <text evidence="11">The sequence shown here is derived from an EMBL/GenBank/DDBJ whole genome shotgun (WGS) entry which is preliminary data.</text>
</comment>
<evidence type="ECO:0000256" key="6">
    <source>
        <dbReference type="SAM" id="MobiDB-lite"/>
    </source>
</evidence>
<dbReference type="Pfam" id="PF00015">
    <property type="entry name" value="MCPsignal"/>
    <property type="match status" value="1"/>
</dbReference>
<dbReference type="InterPro" id="IPR000014">
    <property type="entry name" value="PAS"/>
</dbReference>
<dbReference type="GO" id="GO:0004888">
    <property type="term" value="F:transmembrane signaling receptor activity"/>
    <property type="evidence" value="ECO:0007669"/>
    <property type="project" value="InterPro"/>
</dbReference>
<dbReference type="Proteomes" id="UP000256478">
    <property type="component" value="Unassembled WGS sequence"/>
</dbReference>
<evidence type="ECO:0000259" key="8">
    <source>
        <dbReference type="PROSITE" id="PS50111"/>
    </source>
</evidence>
<dbReference type="InterPro" id="IPR004090">
    <property type="entry name" value="Chemotax_Me-accpt_rcpt"/>
</dbReference>
<dbReference type="InterPro" id="IPR003660">
    <property type="entry name" value="HAMP_dom"/>
</dbReference>
<dbReference type="GO" id="GO:0019825">
    <property type="term" value="F:oxygen binding"/>
    <property type="evidence" value="ECO:0007669"/>
    <property type="project" value="InterPro"/>
</dbReference>
<dbReference type="GO" id="GO:0005886">
    <property type="term" value="C:plasma membrane"/>
    <property type="evidence" value="ECO:0007669"/>
    <property type="project" value="TreeGrafter"/>
</dbReference>
<organism evidence="11 12">
    <name type="scientific">Thalassotalea euphylliae</name>
    <dbReference type="NCBI Taxonomy" id="1655234"/>
    <lineage>
        <taxon>Bacteria</taxon>
        <taxon>Pseudomonadati</taxon>
        <taxon>Pseudomonadota</taxon>
        <taxon>Gammaproteobacteria</taxon>
        <taxon>Alteromonadales</taxon>
        <taxon>Colwelliaceae</taxon>
        <taxon>Thalassotalea</taxon>
    </lineage>
</organism>
<dbReference type="Pfam" id="PF13188">
    <property type="entry name" value="PAS_8"/>
    <property type="match status" value="2"/>
</dbReference>
<evidence type="ECO:0000259" key="10">
    <source>
        <dbReference type="PROSITE" id="PS50885"/>
    </source>
</evidence>
<keyword evidence="2" id="KW-0488">Methylation</keyword>
<dbReference type="CDD" id="cd11386">
    <property type="entry name" value="MCP_signal"/>
    <property type="match status" value="1"/>
</dbReference>
<comment type="similarity">
    <text evidence="4">Belongs to the methyl-accepting chemotaxis (MCP) protein family.</text>
</comment>
<evidence type="ECO:0000256" key="3">
    <source>
        <dbReference type="ARBA" id="ARBA00023224"/>
    </source>
</evidence>
<feature type="domain" description="PAS" evidence="9">
    <location>
        <begin position="437"/>
        <end position="479"/>
    </location>
</feature>
<feature type="compositionally biased region" description="Basic and acidic residues" evidence="6">
    <location>
        <begin position="167"/>
        <end position="176"/>
    </location>
</feature>
<keyword evidence="3 5" id="KW-0807">Transducer</keyword>